<evidence type="ECO:0000256" key="4">
    <source>
        <dbReference type="ARBA" id="ARBA00010416"/>
    </source>
</evidence>
<comment type="subcellular location">
    <subcellularLocation>
        <location evidence="2 17 18">Cytoplasm</location>
    </subcellularLocation>
</comment>
<dbReference type="UniPathway" id="UPA00219"/>
<dbReference type="RefSeq" id="WP_021841480.1">
    <property type="nucleotide sequence ID" value="NZ_CACRUX010000043.1"/>
</dbReference>
<keyword evidence="17 18" id="KW-0132">Cell division</keyword>
<keyword evidence="11 17" id="KW-0133">Cell shape</keyword>
<sequence length="460" mass="49621">MEYKGKRILVLGAGRSGIGAAHVLGLMGADVTLNDYKEVAFTSAEKALLEEAHVTVITGRQNNELLAAVDRIVVSPGIALTIPILVEAAKRDMDIVGEVEVAYDISKAPILAITGTNGKTTTTTLLGEVMKQTGRPVMVGGNIGDSLSEAAYEIPADGYLVAEVSSYQLETVKTFKPLGAIMLNITPDHLQRHKTMEAYQAAKENVFKQQTSKERTVLNMDDPLVAGMVPRVPGKVLCISQEHGVTDGAYFADNQLFAVRNNEAEAVISTADIHLPGRHNIENILAVIALAYDLGITATQLHDVIANFKAVEHRLERVTVIDGATYFNDSKATNTDSAIKALESFKEPVVLLAGGYDKMTDLTDFMNMVKKHAKALVLMGDAAARFEESAKAAGVEDIVRVRSMAEAVAKGHELAKPGDVVLLSPACSSFDWYHCFEERGDDFKNEVYALADMLANKKGS</sequence>
<evidence type="ECO:0000256" key="8">
    <source>
        <dbReference type="ARBA" id="ARBA00022598"/>
    </source>
</evidence>
<dbReference type="AlphaFoldDB" id="A0A6N3BD10"/>
<dbReference type="NCBIfam" id="TIGR01087">
    <property type="entry name" value="murD"/>
    <property type="match status" value="1"/>
</dbReference>
<dbReference type="Pfam" id="PF21799">
    <property type="entry name" value="MurD-like_N"/>
    <property type="match status" value="1"/>
</dbReference>
<dbReference type="PANTHER" id="PTHR43692:SF1">
    <property type="entry name" value="UDP-N-ACETYLMURAMOYLALANINE--D-GLUTAMATE LIGASE"/>
    <property type="match status" value="1"/>
</dbReference>
<evidence type="ECO:0000256" key="16">
    <source>
        <dbReference type="ARBA" id="ARBA00047632"/>
    </source>
</evidence>
<comment type="similarity">
    <text evidence="4 17">Belongs to the MurCDEF family.</text>
</comment>
<evidence type="ECO:0000256" key="7">
    <source>
        <dbReference type="ARBA" id="ARBA00022490"/>
    </source>
</evidence>
<evidence type="ECO:0000256" key="5">
    <source>
        <dbReference type="ARBA" id="ARBA00012212"/>
    </source>
</evidence>
<dbReference type="SUPFAM" id="SSF53623">
    <property type="entry name" value="MurD-like peptide ligases, catalytic domain"/>
    <property type="match status" value="1"/>
</dbReference>
<dbReference type="GO" id="GO:0005524">
    <property type="term" value="F:ATP binding"/>
    <property type="evidence" value="ECO:0007669"/>
    <property type="project" value="UniProtKB-UniRule"/>
</dbReference>
<feature type="domain" description="Mur ligase C-terminal" evidence="19">
    <location>
        <begin position="313"/>
        <end position="427"/>
    </location>
</feature>
<dbReference type="EC" id="6.3.2.9" evidence="5 17"/>
<dbReference type="Gene3D" id="3.40.1190.10">
    <property type="entry name" value="Mur-like, catalytic domain"/>
    <property type="match status" value="1"/>
</dbReference>
<dbReference type="PANTHER" id="PTHR43692">
    <property type="entry name" value="UDP-N-ACETYLMURAMOYLALANINE--D-GLUTAMATE LIGASE"/>
    <property type="match status" value="1"/>
</dbReference>
<evidence type="ECO:0000256" key="18">
    <source>
        <dbReference type="RuleBase" id="RU003664"/>
    </source>
</evidence>
<evidence type="ECO:0000256" key="3">
    <source>
        <dbReference type="ARBA" id="ARBA00004752"/>
    </source>
</evidence>
<accession>A0A6N3BD10</accession>
<reference evidence="21" key="1">
    <citation type="submission" date="2019-11" db="EMBL/GenBank/DDBJ databases">
        <authorList>
            <person name="Feng L."/>
        </authorList>
    </citation>
    <scope>NUCLEOTIDE SEQUENCE</scope>
    <source>
        <strain evidence="21">VrattiLFYP33</strain>
    </source>
</reference>
<evidence type="ECO:0000256" key="6">
    <source>
        <dbReference type="ARBA" id="ARBA00015655"/>
    </source>
</evidence>
<dbReference type="SUPFAM" id="SSF53244">
    <property type="entry name" value="MurD-like peptide ligases, peptide-binding domain"/>
    <property type="match status" value="1"/>
</dbReference>
<evidence type="ECO:0000256" key="1">
    <source>
        <dbReference type="ARBA" id="ARBA00002734"/>
    </source>
</evidence>
<proteinExistence type="inferred from homology"/>
<organism evidence="21">
    <name type="scientific">Veillonella ratti</name>
    <dbReference type="NCBI Taxonomy" id="103892"/>
    <lineage>
        <taxon>Bacteria</taxon>
        <taxon>Bacillati</taxon>
        <taxon>Bacillota</taxon>
        <taxon>Negativicutes</taxon>
        <taxon>Veillonellales</taxon>
        <taxon>Veillonellaceae</taxon>
        <taxon>Veillonella</taxon>
    </lineage>
</organism>
<dbReference type="EMBL" id="CACRUX010000043">
    <property type="protein sequence ID" value="VYU00439.1"/>
    <property type="molecule type" value="Genomic_DNA"/>
</dbReference>
<evidence type="ECO:0000256" key="17">
    <source>
        <dbReference type="HAMAP-Rule" id="MF_00639"/>
    </source>
</evidence>
<feature type="binding site" evidence="17">
    <location>
        <begin position="115"/>
        <end position="121"/>
    </location>
    <ligand>
        <name>ATP</name>
        <dbReference type="ChEBI" id="CHEBI:30616"/>
    </ligand>
</feature>
<dbReference type="GO" id="GO:0008360">
    <property type="term" value="P:regulation of cell shape"/>
    <property type="evidence" value="ECO:0007669"/>
    <property type="project" value="UniProtKB-KW"/>
</dbReference>
<feature type="domain" description="Mur ligase central" evidence="20">
    <location>
        <begin position="113"/>
        <end position="291"/>
    </location>
</feature>
<keyword evidence="9 17" id="KW-0547">Nucleotide-binding</keyword>
<keyword evidence="8 17" id="KW-0436">Ligase</keyword>
<gene>
    <name evidence="17 21" type="primary">murD</name>
    <name evidence="21" type="ORF">VRLFYP33_01003</name>
</gene>
<dbReference type="GO" id="GO:0005737">
    <property type="term" value="C:cytoplasm"/>
    <property type="evidence" value="ECO:0007669"/>
    <property type="project" value="UniProtKB-SubCell"/>
</dbReference>
<dbReference type="HAMAP" id="MF_00639">
    <property type="entry name" value="MurD"/>
    <property type="match status" value="1"/>
</dbReference>
<evidence type="ECO:0000256" key="2">
    <source>
        <dbReference type="ARBA" id="ARBA00004496"/>
    </source>
</evidence>
<evidence type="ECO:0000256" key="15">
    <source>
        <dbReference type="ARBA" id="ARBA00032324"/>
    </source>
</evidence>
<keyword evidence="7 17" id="KW-0963">Cytoplasm</keyword>
<evidence type="ECO:0000256" key="11">
    <source>
        <dbReference type="ARBA" id="ARBA00022960"/>
    </source>
</evidence>
<evidence type="ECO:0000256" key="14">
    <source>
        <dbReference type="ARBA" id="ARBA00030398"/>
    </source>
</evidence>
<evidence type="ECO:0000256" key="9">
    <source>
        <dbReference type="ARBA" id="ARBA00022741"/>
    </source>
</evidence>
<dbReference type="InterPro" id="IPR036615">
    <property type="entry name" value="Mur_ligase_C_dom_sf"/>
</dbReference>
<dbReference type="GO" id="GO:0009252">
    <property type="term" value="P:peptidoglycan biosynthetic process"/>
    <property type="evidence" value="ECO:0007669"/>
    <property type="project" value="UniProtKB-UniRule"/>
</dbReference>
<protein>
    <recommendedName>
        <fullName evidence="6 17">UDP-N-acetylmuramoylalanine--D-glutamate ligase</fullName>
        <ecNumber evidence="5 17">6.3.2.9</ecNumber>
    </recommendedName>
    <alternativeName>
        <fullName evidence="15 17">D-glutamic acid-adding enzyme</fullName>
    </alternativeName>
    <alternativeName>
        <fullName evidence="14 17">UDP-N-acetylmuramoyl-L-alanyl-D-glutamate synthetase</fullName>
    </alternativeName>
</protein>
<evidence type="ECO:0000256" key="12">
    <source>
        <dbReference type="ARBA" id="ARBA00022984"/>
    </source>
</evidence>
<comment type="catalytic activity">
    <reaction evidence="16 17 18">
        <text>UDP-N-acetyl-alpha-D-muramoyl-L-alanine + D-glutamate + ATP = UDP-N-acetyl-alpha-D-muramoyl-L-alanyl-D-glutamate + ADP + phosphate + H(+)</text>
        <dbReference type="Rhea" id="RHEA:16429"/>
        <dbReference type="ChEBI" id="CHEBI:15378"/>
        <dbReference type="ChEBI" id="CHEBI:29986"/>
        <dbReference type="ChEBI" id="CHEBI:30616"/>
        <dbReference type="ChEBI" id="CHEBI:43474"/>
        <dbReference type="ChEBI" id="CHEBI:83898"/>
        <dbReference type="ChEBI" id="CHEBI:83900"/>
        <dbReference type="ChEBI" id="CHEBI:456216"/>
        <dbReference type="EC" id="6.3.2.9"/>
    </reaction>
</comment>
<dbReference type="GO" id="GO:0051301">
    <property type="term" value="P:cell division"/>
    <property type="evidence" value="ECO:0007669"/>
    <property type="project" value="UniProtKB-KW"/>
</dbReference>
<evidence type="ECO:0000256" key="13">
    <source>
        <dbReference type="ARBA" id="ARBA00023316"/>
    </source>
</evidence>
<dbReference type="Gene3D" id="3.90.190.20">
    <property type="entry name" value="Mur ligase, C-terminal domain"/>
    <property type="match status" value="1"/>
</dbReference>
<dbReference type="InterPro" id="IPR013221">
    <property type="entry name" value="Mur_ligase_cen"/>
</dbReference>
<keyword evidence="10 17" id="KW-0067">ATP-binding</keyword>
<dbReference type="InterPro" id="IPR004101">
    <property type="entry name" value="Mur_ligase_C"/>
</dbReference>
<keyword evidence="12 17" id="KW-0573">Peptidoglycan synthesis</keyword>
<keyword evidence="17 18" id="KW-0131">Cell cycle</keyword>
<evidence type="ECO:0000313" key="21">
    <source>
        <dbReference type="EMBL" id="VYU00439.1"/>
    </source>
</evidence>
<evidence type="ECO:0000259" key="20">
    <source>
        <dbReference type="Pfam" id="PF08245"/>
    </source>
</evidence>
<dbReference type="SUPFAM" id="SSF51984">
    <property type="entry name" value="MurCD N-terminal domain"/>
    <property type="match status" value="1"/>
</dbReference>
<dbReference type="Gene3D" id="3.40.50.720">
    <property type="entry name" value="NAD(P)-binding Rossmann-like Domain"/>
    <property type="match status" value="1"/>
</dbReference>
<evidence type="ECO:0000259" key="19">
    <source>
        <dbReference type="Pfam" id="PF02875"/>
    </source>
</evidence>
<dbReference type="Pfam" id="PF02875">
    <property type="entry name" value="Mur_ligase_C"/>
    <property type="match status" value="1"/>
</dbReference>
<evidence type="ECO:0000256" key="10">
    <source>
        <dbReference type="ARBA" id="ARBA00022840"/>
    </source>
</evidence>
<dbReference type="InterPro" id="IPR036565">
    <property type="entry name" value="Mur-like_cat_sf"/>
</dbReference>
<keyword evidence="13 17" id="KW-0961">Cell wall biogenesis/degradation</keyword>
<dbReference type="Pfam" id="PF08245">
    <property type="entry name" value="Mur_ligase_M"/>
    <property type="match status" value="1"/>
</dbReference>
<comment type="pathway">
    <text evidence="3 17 18">Cell wall biogenesis; peptidoglycan biosynthesis.</text>
</comment>
<comment type="function">
    <text evidence="1 17 18">Cell wall formation. Catalyzes the addition of glutamate to the nucleotide precursor UDP-N-acetylmuramoyl-L-alanine (UMA).</text>
</comment>
<dbReference type="GO" id="GO:0008764">
    <property type="term" value="F:UDP-N-acetylmuramoylalanine-D-glutamate ligase activity"/>
    <property type="evidence" value="ECO:0007669"/>
    <property type="project" value="UniProtKB-UniRule"/>
</dbReference>
<name>A0A6N3BD10_9FIRM</name>
<dbReference type="GO" id="GO:0071555">
    <property type="term" value="P:cell wall organization"/>
    <property type="evidence" value="ECO:0007669"/>
    <property type="project" value="UniProtKB-KW"/>
</dbReference>
<dbReference type="InterPro" id="IPR005762">
    <property type="entry name" value="MurD"/>
</dbReference>